<dbReference type="InterPro" id="IPR032466">
    <property type="entry name" value="Metal_Hydrolase"/>
</dbReference>
<dbReference type="Proteomes" id="UP000030060">
    <property type="component" value="Unassembled WGS sequence"/>
</dbReference>
<evidence type="ECO:0000259" key="2">
    <source>
        <dbReference type="Pfam" id="PF01979"/>
    </source>
</evidence>
<dbReference type="GO" id="GO:0016810">
    <property type="term" value="F:hydrolase activity, acting on carbon-nitrogen (but not peptide) bonds"/>
    <property type="evidence" value="ECO:0007669"/>
    <property type="project" value="InterPro"/>
</dbReference>
<dbReference type="AlphaFoldDB" id="A0A0A1YT62"/>
<dbReference type="PANTHER" id="PTHR43794:SF5">
    <property type="entry name" value="CHLOROHYDROLASE FAMILY PROTEIN"/>
    <property type="match status" value="1"/>
</dbReference>
<dbReference type="SUPFAM" id="SSF51556">
    <property type="entry name" value="Metallo-dependent hydrolases"/>
    <property type="match status" value="1"/>
</dbReference>
<gene>
    <name evidence="3" type="ORF">K814_0125900</name>
</gene>
<dbReference type="InterPro" id="IPR006311">
    <property type="entry name" value="TAT_signal"/>
</dbReference>
<sequence length="485" mass="53080">MNFSRRNFSKIIGVGALASFAGPLFSTTALGKPSRISSKKQIKRGLYLIKNAAVITVDPDIGTLPNADILIRNGIIERVGQNLTEKDADIIDATNMIVMPGFVNSHYHMWSAIGRSFTARKEGFSYYPAKFATSALYTPTDFYNSVMLASVELVNGGTTTVHNWSHNTRSPEHADAELQALENSHMRARYSYGHVDRLGPDKVNPYNDIDRVQSQWFGRNDKFEGMVHLGLNLRGTLQSDKATFYKEMEYAKRVGLPVAIHAPQETPNTADAVEYERRGYLGPDFLIAHYISASNDDLAAMARTKTPITIATHSELRLSSTGDARAVIMKMREAGLCISLSSDATSIAPPDMFEMMRFTWNLGVPWVGTENSGASKISVHEVIQMATLNGAIALGLGDMVGSISEGKRADIIMLRSNDLNIAPVSNFETAVVQSATANNVDTVIVDGKIVKRGGRLIGYDETRIINDAQNSARRIRAAAGELLES</sequence>
<dbReference type="PROSITE" id="PS51318">
    <property type="entry name" value="TAT"/>
    <property type="match status" value="1"/>
</dbReference>
<dbReference type="GeneID" id="55848885"/>
<dbReference type="Gene3D" id="2.30.40.10">
    <property type="entry name" value="Urease, subunit C, domain 1"/>
    <property type="match status" value="1"/>
</dbReference>
<dbReference type="OrthoDB" id="9787621at2"/>
<feature type="domain" description="Amidohydrolase-related" evidence="2">
    <location>
        <begin position="97"/>
        <end position="450"/>
    </location>
</feature>
<dbReference type="SUPFAM" id="SSF51338">
    <property type="entry name" value="Composite domain of metallo-dependent hydrolases"/>
    <property type="match status" value="1"/>
</dbReference>
<evidence type="ECO:0000256" key="1">
    <source>
        <dbReference type="ARBA" id="ARBA00006745"/>
    </source>
</evidence>
<reference evidence="3 4" key="1">
    <citation type="journal article" date="2013" name="Genome Announc.">
        <title>Draft Genome Sequence of Pseudomonas fluorescens LMG 5329, a White Line-Inducing Principle-Producing Bioindicator for the Mushroom Pathogen Pseudomonas tolaasii.</title>
        <authorList>
            <person name="Ghequire M.G."/>
            <person name="Rokni-Zadeh H."/>
            <person name="Zarrineh P."/>
            <person name="De Mot R."/>
        </authorList>
    </citation>
    <scope>NUCLEOTIDE SEQUENCE [LARGE SCALE GENOMIC DNA]</scope>
    <source>
        <strain evidence="3 4">LMG 5329</strain>
    </source>
</reference>
<dbReference type="RefSeq" id="WP_016976645.1">
    <property type="nucleotide sequence ID" value="NZ_ASGY01000198.1"/>
</dbReference>
<dbReference type="InterPro" id="IPR011059">
    <property type="entry name" value="Metal-dep_hydrolase_composite"/>
</dbReference>
<dbReference type="InterPro" id="IPR050287">
    <property type="entry name" value="MTA/SAH_deaminase"/>
</dbReference>
<comment type="caution">
    <text evidence="3">The sequence shown here is derived from an EMBL/GenBank/DDBJ whole genome shotgun (WGS) entry which is preliminary data.</text>
</comment>
<dbReference type="Pfam" id="PF01979">
    <property type="entry name" value="Amidohydro_1"/>
    <property type="match status" value="1"/>
</dbReference>
<name>A0A0A1YT62_PSEFL</name>
<comment type="similarity">
    <text evidence="1">Belongs to the metallo-dependent hydrolases superfamily. ATZ/TRZ family.</text>
</comment>
<dbReference type="EMBL" id="ASGY01000198">
    <property type="protein sequence ID" value="KGE65078.1"/>
    <property type="molecule type" value="Genomic_DNA"/>
</dbReference>
<protein>
    <submittedName>
        <fullName evidence="3">Cytosine deaminase</fullName>
    </submittedName>
</protein>
<dbReference type="InterPro" id="IPR006680">
    <property type="entry name" value="Amidohydro-rel"/>
</dbReference>
<dbReference type="PANTHER" id="PTHR43794">
    <property type="entry name" value="AMINOHYDROLASE SSNA-RELATED"/>
    <property type="match status" value="1"/>
</dbReference>
<proteinExistence type="inferred from homology"/>
<dbReference type="Gene3D" id="3.20.20.140">
    <property type="entry name" value="Metal-dependent hydrolases"/>
    <property type="match status" value="1"/>
</dbReference>
<accession>A0A0A1YT62</accession>
<evidence type="ECO:0000313" key="3">
    <source>
        <dbReference type="EMBL" id="KGE65078.1"/>
    </source>
</evidence>
<organism evidence="3 4">
    <name type="scientific">Pseudomonas fluorescens LMG 5329</name>
    <dbReference type="NCBI Taxonomy" id="1324332"/>
    <lineage>
        <taxon>Bacteria</taxon>
        <taxon>Pseudomonadati</taxon>
        <taxon>Pseudomonadota</taxon>
        <taxon>Gammaproteobacteria</taxon>
        <taxon>Pseudomonadales</taxon>
        <taxon>Pseudomonadaceae</taxon>
        <taxon>Pseudomonas</taxon>
    </lineage>
</organism>
<evidence type="ECO:0000313" key="4">
    <source>
        <dbReference type="Proteomes" id="UP000030060"/>
    </source>
</evidence>